<dbReference type="InterPro" id="IPR053002">
    <property type="entry name" value="Metalloproteinase_M10B"/>
</dbReference>
<proteinExistence type="predicted"/>
<reference evidence="2" key="2">
    <citation type="submission" date="2021-01" db="EMBL/GenBank/DDBJ databases">
        <authorList>
            <person name="Schikora-Tamarit M.A."/>
        </authorList>
    </citation>
    <scope>NUCLEOTIDE SEQUENCE</scope>
    <source>
        <strain evidence="2">CBS6075</strain>
    </source>
</reference>
<organism evidence="2 3">
    <name type="scientific">Ogataea philodendri</name>
    <dbReference type="NCBI Taxonomy" id="1378263"/>
    <lineage>
        <taxon>Eukaryota</taxon>
        <taxon>Fungi</taxon>
        <taxon>Dikarya</taxon>
        <taxon>Ascomycota</taxon>
        <taxon>Saccharomycotina</taxon>
        <taxon>Pichiomycetes</taxon>
        <taxon>Pichiales</taxon>
        <taxon>Pichiaceae</taxon>
        <taxon>Ogataea</taxon>
    </lineage>
</organism>
<dbReference type="RefSeq" id="XP_046063388.1">
    <property type="nucleotide sequence ID" value="XM_046203631.1"/>
</dbReference>
<dbReference type="OrthoDB" id="74460at2759"/>
<sequence>MSFQFENLPPEQLQLQVPVYILKGQTSVPRNGLLAIFNDKFNVQYYEVYNGHFKAMIHLGPGVNSLVLQHVDGIWMNGQPAFPKDAPSVYAESKVKINYSPIQDDRLVPKIHLCVLVARDSPHLFDCPQAKMFEGNGLDVAIKKLRMGGRIMQAFTQDDMYLEHFGSRSFRFIEEHTRTTISYFEEQRGVKRDEIKIHVIPCNRTVAEIRNADYAQQNSKAKKAGELFSIAMDSLVKYGGPFSDQSTNSIPAMAAVMILDAHWDKSQNLILGHAALGGGSDRIKLAIFGSHGLHSWPMNLESLHRAFTDTTPISTNEVANDCNQCGTAWECFTLTLGAFMHEIGHLLGCPHQRNGVMLRDYLTMNRKFLPKEAYCQRTNRSEWGPVPTSQEPGWHRLDKIRFLYHPAFAVPSDFYVDSFKPRAFQVNQGMKLPQDMISEISVVTIDKDTFDLVAPSGLYLVEFITGEFPDLHYEFLPVFLQGQGCQGGVRISISSVEAQLKTKKPINLRILARGFIQKDISDIRKLLAELSTPVMVQGGSLALTKSEPYGGSNGRDVMVSFPDKNIKGFQVTHGLALDGIRVCFEDNSYVDFGNFKHHHTDFWLQKDEVVTGFNVRCGAWVDGIQILTNRKTSPMLGGGGGGVRQFLIPQGRKLQGLYGKMESWCISVGFLYG</sequence>
<reference evidence="2" key="1">
    <citation type="journal article" date="2021" name="Open Biol.">
        <title>Shared evolutionary footprints suggest mitochondrial oxidative damage underlies multiple complex I losses in fungi.</title>
        <authorList>
            <person name="Schikora-Tamarit M.A."/>
            <person name="Marcet-Houben M."/>
            <person name="Nosek J."/>
            <person name="Gabaldon T."/>
        </authorList>
    </citation>
    <scope>NUCLEOTIDE SEQUENCE</scope>
    <source>
        <strain evidence="2">CBS6075</strain>
    </source>
</reference>
<dbReference type="InterPro" id="IPR036404">
    <property type="entry name" value="Jacalin-like_lectin_dom_sf"/>
</dbReference>
<evidence type="ECO:0000313" key="3">
    <source>
        <dbReference type="Proteomes" id="UP000769157"/>
    </source>
</evidence>
<name>A0A9P8T7Z3_9ASCO</name>
<dbReference type="InterPro" id="IPR001229">
    <property type="entry name" value="Jacalin-like_lectin_dom"/>
</dbReference>
<dbReference type="Proteomes" id="UP000769157">
    <property type="component" value="Unassembled WGS sequence"/>
</dbReference>
<dbReference type="SUPFAM" id="SSF51101">
    <property type="entry name" value="Mannose-binding lectins"/>
    <property type="match status" value="1"/>
</dbReference>
<accession>A0A9P8T7Z3</accession>
<feature type="domain" description="Jacalin-type lectin" evidence="1">
    <location>
        <begin position="543"/>
        <end position="673"/>
    </location>
</feature>
<evidence type="ECO:0000313" key="2">
    <source>
        <dbReference type="EMBL" id="KAH3668974.1"/>
    </source>
</evidence>
<dbReference type="SUPFAM" id="SSF55486">
    <property type="entry name" value="Metalloproteases ('zincins'), catalytic domain"/>
    <property type="match status" value="1"/>
</dbReference>
<gene>
    <name evidence="2" type="ORF">OGAPHI_002729</name>
</gene>
<dbReference type="PANTHER" id="PTHR21054">
    <property type="entry name" value="ZINC METALLOPROTEINASE-RELATED"/>
    <property type="match status" value="1"/>
</dbReference>
<dbReference type="InterPro" id="IPR021917">
    <property type="entry name" value="Unchr_Zn-peptidase-like"/>
</dbReference>
<dbReference type="PROSITE" id="PS51752">
    <property type="entry name" value="JACALIN_LECTIN"/>
    <property type="match status" value="1"/>
</dbReference>
<dbReference type="AlphaFoldDB" id="A0A9P8T7Z3"/>
<protein>
    <recommendedName>
        <fullName evidence="1">Jacalin-type lectin domain-containing protein</fullName>
    </recommendedName>
</protein>
<dbReference type="GeneID" id="70234696"/>
<dbReference type="Gene3D" id="2.100.10.30">
    <property type="entry name" value="Jacalin-like lectin domain"/>
    <property type="match status" value="1"/>
</dbReference>
<dbReference type="Pfam" id="PF12044">
    <property type="entry name" value="Metallopep"/>
    <property type="match status" value="1"/>
</dbReference>
<evidence type="ECO:0000259" key="1">
    <source>
        <dbReference type="PROSITE" id="PS51752"/>
    </source>
</evidence>
<dbReference type="EMBL" id="JAEUBE010000158">
    <property type="protein sequence ID" value="KAH3668974.1"/>
    <property type="molecule type" value="Genomic_DNA"/>
</dbReference>
<dbReference type="Pfam" id="PF01419">
    <property type="entry name" value="Jacalin"/>
    <property type="match status" value="1"/>
</dbReference>
<dbReference type="PANTHER" id="PTHR21054:SF2">
    <property type="entry name" value="MIP04191P"/>
    <property type="match status" value="1"/>
</dbReference>
<dbReference type="GO" id="GO:0005737">
    <property type="term" value="C:cytoplasm"/>
    <property type="evidence" value="ECO:0007669"/>
    <property type="project" value="TreeGrafter"/>
</dbReference>
<keyword evidence="3" id="KW-1185">Reference proteome</keyword>
<comment type="caution">
    <text evidence="2">The sequence shown here is derived from an EMBL/GenBank/DDBJ whole genome shotgun (WGS) entry which is preliminary data.</text>
</comment>